<dbReference type="OrthoDB" id="4104638at2"/>
<dbReference type="Gene3D" id="3.40.50.150">
    <property type="entry name" value="Vaccinia Virus protein VP39"/>
    <property type="match status" value="1"/>
</dbReference>
<accession>A0A2W7N226</accession>
<dbReference type="SUPFAM" id="SSF53335">
    <property type="entry name" value="S-adenosyl-L-methionine-dependent methyltransferases"/>
    <property type="match status" value="1"/>
</dbReference>
<sequence length="248" mass="26846">MWVSGTAAAIGRSVDTYYRDAARCSRMVSLLEGLVPRGGLAFDIGAHLGDRAASFVKLGARVVAVEPQPAMFRALRLLRGTCRDVSLVQAAVGRTAGDATMLLNSANPATSTLCRDFVAAAQTGPSWQGENWDRHVRVSVVTFDDLIARFGVPDFTKLDVEGRENEALAGLSHPLPALSFEATSIRRGVALSCIDRLETLGAYRYNLSLGENHVLRHEDWVSADAIRRDIAGLTHEENSGDVYALRAH</sequence>
<keyword evidence="3" id="KW-1185">Reference proteome</keyword>
<dbReference type="GO" id="GO:0032259">
    <property type="term" value="P:methylation"/>
    <property type="evidence" value="ECO:0007669"/>
    <property type="project" value="UniProtKB-KW"/>
</dbReference>
<name>A0A2W7N226_9RHOB</name>
<keyword evidence="2" id="KW-0489">Methyltransferase</keyword>
<dbReference type="Proteomes" id="UP000248916">
    <property type="component" value="Unassembled WGS sequence"/>
</dbReference>
<comment type="caution">
    <text evidence="2">The sequence shown here is derived from an EMBL/GenBank/DDBJ whole genome shotgun (WGS) entry which is preliminary data.</text>
</comment>
<evidence type="ECO:0000259" key="1">
    <source>
        <dbReference type="Pfam" id="PF05050"/>
    </source>
</evidence>
<reference evidence="2 3" key="1">
    <citation type="submission" date="2018-06" db="EMBL/GenBank/DDBJ databases">
        <title>Genomic Encyclopedia of Archaeal and Bacterial Type Strains, Phase II (KMG-II): from individual species to whole genera.</title>
        <authorList>
            <person name="Goeker M."/>
        </authorList>
    </citation>
    <scope>NUCLEOTIDE SEQUENCE [LARGE SCALE GENOMIC DNA]</scope>
    <source>
        <strain evidence="2 3">DSM 22009</strain>
    </source>
</reference>
<keyword evidence="2" id="KW-0808">Transferase</keyword>
<evidence type="ECO:0000313" key="3">
    <source>
        <dbReference type="Proteomes" id="UP000248916"/>
    </source>
</evidence>
<protein>
    <submittedName>
        <fullName evidence="2">FkbM family methyltransferase</fullName>
    </submittedName>
</protein>
<dbReference type="PANTHER" id="PTHR34203:SF15">
    <property type="entry name" value="SLL1173 PROTEIN"/>
    <property type="match status" value="1"/>
</dbReference>
<dbReference type="NCBIfam" id="TIGR01444">
    <property type="entry name" value="fkbM_fam"/>
    <property type="match status" value="1"/>
</dbReference>
<dbReference type="EMBL" id="QKZL01000013">
    <property type="protein sequence ID" value="PZX14465.1"/>
    <property type="molecule type" value="Genomic_DNA"/>
</dbReference>
<dbReference type="AlphaFoldDB" id="A0A2W7N226"/>
<dbReference type="InterPro" id="IPR029063">
    <property type="entry name" value="SAM-dependent_MTases_sf"/>
</dbReference>
<dbReference type="InterPro" id="IPR006342">
    <property type="entry name" value="FkbM_mtfrase"/>
</dbReference>
<organism evidence="2 3">
    <name type="scientific">Palleronia aestuarii</name>
    <dbReference type="NCBI Taxonomy" id="568105"/>
    <lineage>
        <taxon>Bacteria</taxon>
        <taxon>Pseudomonadati</taxon>
        <taxon>Pseudomonadota</taxon>
        <taxon>Alphaproteobacteria</taxon>
        <taxon>Rhodobacterales</taxon>
        <taxon>Roseobacteraceae</taxon>
        <taxon>Palleronia</taxon>
    </lineage>
</organism>
<evidence type="ECO:0000313" key="2">
    <source>
        <dbReference type="EMBL" id="PZX14465.1"/>
    </source>
</evidence>
<gene>
    <name evidence="2" type="ORF">LX81_02839</name>
</gene>
<feature type="domain" description="Methyltransferase FkbM" evidence="1">
    <location>
        <begin position="43"/>
        <end position="175"/>
    </location>
</feature>
<dbReference type="PANTHER" id="PTHR34203">
    <property type="entry name" value="METHYLTRANSFERASE, FKBM FAMILY PROTEIN"/>
    <property type="match status" value="1"/>
</dbReference>
<dbReference type="Pfam" id="PF05050">
    <property type="entry name" value="Methyltransf_21"/>
    <property type="match status" value="1"/>
</dbReference>
<dbReference type="InterPro" id="IPR052514">
    <property type="entry name" value="SAM-dependent_MTase"/>
</dbReference>
<dbReference type="GO" id="GO:0008168">
    <property type="term" value="F:methyltransferase activity"/>
    <property type="evidence" value="ECO:0007669"/>
    <property type="project" value="UniProtKB-KW"/>
</dbReference>
<proteinExistence type="predicted"/>